<name>A0AA41Z601_9HYPH</name>
<evidence type="ECO:0000256" key="9">
    <source>
        <dbReference type="HAMAP-Rule" id="MF_00151"/>
    </source>
</evidence>
<dbReference type="EC" id="2.7.7.3" evidence="9"/>
<feature type="binding site" evidence="9">
    <location>
        <position position="79"/>
    </location>
    <ligand>
        <name>substrate</name>
    </ligand>
</feature>
<keyword evidence="4 9" id="KW-0547">Nucleotide-binding</keyword>
<keyword evidence="12" id="KW-1185">Reference proteome</keyword>
<feature type="binding site" evidence="9">
    <location>
        <position position="104"/>
    </location>
    <ligand>
        <name>ATP</name>
        <dbReference type="ChEBI" id="CHEBI:30616"/>
    </ligand>
</feature>
<dbReference type="PANTHER" id="PTHR21342">
    <property type="entry name" value="PHOSPHOPANTETHEINE ADENYLYLTRANSFERASE"/>
    <property type="match status" value="1"/>
</dbReference>
<dbReference type="InterPro" id="IPR014729">
    <property type="entry name" value="Rossmann-like_a/b/a_fold"/>
</dbReference>
<evidence type="ECO:0000256" key="1">
    <source>
        <dbReference type="ARBA" id="ARBA00022490"/>
    </source>
</evidence>
<feature type="binding site" evidence="9">
    <location>
        <begin position="10"/>
        <end position="11"/>
    </location>
    <ligand>
        <name>ATP</name>
        <dbReference type="ChEBI" id="CHEBI:30616"/>
    </ligand>
</feature>
<comment type="catalytic activity">
    <reaction evidence="8 9">
        <text>(R)-4'-phosphopantetheine + ATP + H(+) = 3'-dephospho-CoA + diphosphate</text>
        <dbReference type="Rhea" id="RHEA:19801"/>
        <dbReference type="ChEBI" id="CHEBI:15378"/>
        <dbReference type="ChEBI" id="CHEBI:30616"/>
        <dbReference type="ChEBI" id="CHEBI:33019"/>
        <dbReference type="ChEBI" id="CHEBI:57328"/>
        <dbReference type="ChEBI" id="CHEBI:61723"/>
        <dbReference type="EC" id="2.7.7.3"/>
    </reaction>
</comment>
<evidence type="ECO:0000256" key="4">
    <source>
        <dbReference type="ARBA" id="ARBA00022741"/>
    </source>
</evidence>
<dbReference type="PANTHER" id="PTHR21342:SF1">
    <property type="entry name" value="PHOSPHOPANTETHEINE ADENYLYLTRANSFERASE"/>
    <property type="match status" value="1"/>
</dbReference>
<reference evidence="11" key="1">
    <citation type="submission" date="2022-05" db="EMBL/GenBank/DDBJ databases">
        <authorList>
            <person name="Pankratov T."/>
        </authorList>
    </citation>
    <scope>NUCLEOTIDE SEQUENCE</scope>
    <source>
        <strain evidence="11">BP6-180914</strain>
    </source>
</reference>
<keyword evidence="1 9" id="KW-0963">Cytoplasm</keyword>
<comment type="pathway">
    <text evidence="9">Cofactor biosynthesis; coenzyme A biosynthesis; CoA from (R)-pantothenate: step 4/5.</text>
</comment>
<dbReference type="Proteomes" id="UP001165667">
    <property type="component" value="Unassembled WGS sequence"/>
</dbReference>
<dbReference type="GO" id="GO:0015937">
    <property type="term" value="P:coenzyme A biosynthetic process"/>
    <property type="evidence" value="ECO:0007669"/>
    <property type="project" value="UniProtKB-UniRule"/>
</dbReference>
<proteinExistence type="inferred from homology"/>
<comment type="similarity">
    <text evidence="9">Belongs to the bacterial CoaD family.</text>
</comment>
<comment type="subunit">
    <text evidence="9">Homohexamer.</text>
</comment>
<feature type="site" description="Transition state stabilizer" evidence="9">
    <location>
        <position position="18"/>
    </location>
</feature>
<keyword evidence="3 9" id="KW-0548">Nucleotidyltransferase</keyword>
<gene>
    <name evidence="9 11" type="primary">coaD</name>
    <name evidence="11" type="ORF">M8523_24320</name>
</gene>
<sequence length="169" mass="17611">MRRIGFYPGSFDPLTNGHVDVVEAASALCDTLVVGIGVHHGKTPMFSAEIRAALIEGEFGPRLEARGCHLRVTTFDTLAVNAAAACGAGVMIRGLRDGTDLDYELQLAGMNAAMAPAIQTVLLPPTSLSRHITASLVRQIALLGGDVTPFVPPLVAVALAEAIRAKALA</sequence>
<keyword evidence="6 9" id="KW-0460">Magnesium</keyword>
<dbReference type="GO" id="GO:0005524">
    <property type="term" value="F:ATP binding"/>
    <property type="evidence" value="ECO:0007669"/>
    <property type="project" value="UniProtKB-KW"/>
</dbReference>
<comment type="function">
    <text evidence="9">Reversibly transfers an adenylyl group from ATP to 4'-phosphopantetheine, yielding dephospho-CoA (dPCoA) and pyrophosphate.</text>
</comment>
<dbReference type="Pfam" id="PF01467">
    <property type="entry name" value="CTP_transf_like"/>
    <property type="match status" value="1"/>
</dbReference>
<dbReference type="RefSeq" id="WP_282587512.1">
    <property type="nucleotide sequence ID" value="NZ_JAMOIM010000021.1"/>
</dbReference>
<feature type="binding site" evidence="9">
    <location>
        <position position="42"/>
    </location>
    <ligand>
        <name>substrate</name>
    </ligand>
</feature>
<evidence type="ECO:0000256" key="8">
    <source>
        <dbReference type="ARBA" id="ARBA00029346"/>
    </source>
</evidence>
<evidence type="ECO:0000256" key="6">
    <source>
        <dbReference type="ARBA" id="ARBA00022842"/>
    </source>
</evidence>
<accession>A0AA41Z601</accession>
<keyword evidence="7 9" id="KW-0173">Coenzyme A biosynthesis</keyword>
<feature type="binding site" evidence="9">
    <location>
        <position position="18"/>
    </location>
    <ligand>
        <name>ATP</name>
        <dbReference type="ChEBI" id="CHEBI:30616"/>
    </ligand>
</feature>
<dbReference type="EMBL" id="JAMOIM010000021">
    <property type="protein sequence ID" value="MCW6511138.1"/>
    <property type="molecule type" value="Genomic_DNA"/>
</dbReference>
<dbReference type="AlphaFoldDB" id="A0AA41Z601"/>
<keyword evidence="2 9" id="KW-0808">Transferase</keyword>
<comment type="caution">
    <text evidence="11">The sequence shown here is derived from an EMBL/GenBank/DDBJ whole genome shotgun (WGS) entry which is preliminary data.</text>
</comment>
<feature type="binding site" evidence="9">
    <location>
        <position position="10"/>
    </location>
    <ligand>
        <name>substrate</name>
    </ligand>
</feature>
<keyword evidence="5 9" id="KW-0067">ATP-binding</keyword>
<evidence type="ECO:0000256" key="5">
    <source>
        <dbReference type="ARBA" id="ARBA00022840"/>
    </source>
</evidence>
<dbReference type="Gene3D" id="3.40.50.620">
    <property type="entry name" value="HUPs"/>
    <property type="match status" value="1"/>
</dbReference>
<evidence type="ECO:0000313" key="11">
    <source>
        <dbReference type="EMBL" id="MCW6511138.1"/>
    </source>
</evidence>
<dbReference type="GO" id="GO:0005737">
    <property type="term" value="C:cytoplasm"/>
    <property type="evidence" value="ECO:0007669"/>
    <property type="project" value="UniProtKB-SubCell"/>
</dbReference>
<evidence type="ECO:0000313" key="12">
    <source>
        <dbReference type="Proteomes" id="UP001165667"/>
    </source>
</evidence>
<dbReference type="SUPFAM" id="SSF52374">
    <property type="entry name" value="Nucleotidylyl transferase"/>
    <property type="match status" value="1"/>
</dbReference>
<dbReference type="InterPro" id="IPR004821">
    <property type="entry name" value="Cyt_trans-like"/>
</dbReference>
<dbReference type="PRINTS" id="PR01020">
    <property type="entry name" value="LPSBIOSNTHSS"/>
</dbReference>
<evidence type="ECO:0000256" key="2">
    <source>
        <dbReference type="ARBA" id="ARBA00022679"/>
    </source>
</evidence>
<organism evidence="11 12">
    <name type="scientific">Lichenifustis flavocetrariae</name>
    <dbReference type="NCBI Taxonomy" id="2949735"/>
    <lineage>
        <taxon>Bacteria</taxon>
        <taxon>Pseudomonadati</taxon>
        <taxon>Pseudomonadota</taxon>
        <taxon>Alphaproteobacteria</taxon>
        <taxon>Hyphomicrobiales</taxon>
        <taxon>Lichenihabitantaceae</taxon>
        <taxon>Lichenifustis</taxon>
    </lineage>
</organism>
<feature type="domain" description="Cytidyltransferase-like" evidence="10">
    <location>
        <begin position="6"/>
        <end position="139"/>
    </location>
</feature>
<evidence type="ECO:0000259" key="10">
    <source>
        <dbReference type="Pfam" id="PF01467"/>
    </source>
</evidence>
<feature type="binding site" evidence="9">
    <location>
        <begin position="129"/>
        <end position="135"/>
    </location>
    <ligand>
        <name>ATP</name>
        <dbReference type="ChEBI" id="CHEBI:30616"/>
    </ligand>
</feature>
<dbReference type="NCBIfam" id="TIGR00125">
    <property type="entry name" value="cyt_tran_rel"/>
    <property type="match status" value="1"/>
</dbReference>
<feature type="binding site" evidence="9">
    <location>
        <position position="93"/>
    </location>
    <ligand>
        <name>substrate</name>
    </ligand>
</feature>
<dbReference type="GO" id="GO:0004595">
    <property type="term" value="F:pantetheine-phosphate adenylyltransferase activity"/>
    <property type="evidence" value="ECO:0007669"/>
    <property type="project" value="UniProtKB-UniRule"/>
</dbReference>
<evidence type="ECO:0000256" key="7">
    <source>
        <dbReference type="ARBA" id="ARBA00022993"/>
    </source>
</evidence>
<dbReference type="InterPro" id="IPR001980">
    <property type="entry name" value="PPAT"/>
</dbReference>
<protein>
    <recommendedName>
        <fullName evidence="9">Phosphopantetheine adenylyltransferase</fullName>
        <ecNumber evidence="9">2.7.7.3</ecNumber>
    </recommendedName>
    <alternativeName>
        <fullName evidence="9">Dephospho-CoA pyrophosphorylase</fullName>
    </alternativeName>
    <alternativeName>
        <fullName evidence="9">Pantetheine-phosphate adenylyltransferase</fullName>
        <shortName evidence="9">PPAT</shortName>
    </alternativeName>
</protein>
<comment type="cofactor">
    <cofactor evidence="9">
        <name>Mg(2+)</name>
        <dbReference type="ChEBI" id="CHEBI:18420"/>
    </cofactor>
</comment>
<dbReference type="HAMAP" id="MF_00151">
    <property type="entry name" value="PPAT_bact"/>
    <property type="match status" value="1"/>
</dbReference>
<evidence type="ECO:0000256" key="3">
    <source>
        <dbReference type="ARBA" id="ARBA00022695"/>
    </source>
</evidence>
<dbReference type="NCBIfam" id="TIGR01510">
    <property type="entry name" value="coaD_prev_kdtB"/>
    <property type="match status" value="1"/>
</dbReference>
<comment type="subcellular location">
    <subcellularLocation>
        <location evidence="9">Cytoplasm</location>
    </subcellularLocation>
</comment>
<feature type="binding site" evidence="9">
    <location>
        <begin position="94"/>
        <end position="96"/>
    </location>
    <ligand>
        <name>ATP</name>
        <dbReference type="ChEBI" id="CHEBI:30616"/>
    </ligand>
</feature>